<gene>
    <name evidence="2" type="ORF">CH63R_07661</name>
</gene>
<dbReference type="KEGG" id="chig:CH63R_07661"/>
<feature type="region of interest" description="Disordered" evidence="1">
    <location>
        <begin position="224"/>
        <end position="246"/>
    </location>
</feature>
<name>A0A1B7YA13_COLHI</name>
<proteinExistence type="predicted"/>
<dbReference type="GeneID" id="28866743"/>
<feature type="region of interest" description="Disordered" evidence="1">
    <location>
        <begin position="1"/>
        <end position="23"/>
    </location>
</feature>
<evidence type="ECO:0000256" key="1">
    <source>
        <dbReference type="SAM" id="MobiDB-lite"/>
    </source>
</evidence>
<sequence>MAEIGGIGDAAMTSGHEDSSNSLHGAVFSAKSFAGMDEIVPQTDFMSSGRSNPIQGLLATQMPVPESGNPGQGLPLLRGILRSERSCISDQGLLDYSDEVGLSLKTSSPGPERRGIPLVFGHKRKNGRPLQDPVSSVVSVGRNYMRHELSTNSDRSLGSWSIACGPERLQEQLLPVGYHPADEEYDADEEDVCDCQGKSKERHCPPRPTKSLFLCKPAELGLGQDESEGVVNVDPKETHNGKAGKS</sequence>
<keyword evidence="3" id="KW-1185">Reference proteome</keyword>
<dbReference type="VEuPathDB" id="FungiDB:CH63R_07661"/>
<reference evidence="3" key="1">
    <citation type="journal article" date="2017" name="BMC Genomics">
        <title>Gapless genome assembly of Colletotrichum higginsianum reveals chromosome structure and association of transposable elements with secondary metabolite gene clusters.</title>
        <authorList>
            <person name="Dallery J.-F."/>
            <person name="Lapalu N."/>
            <person name="Zampounis A."/>
            <person name="Pigne S."/>
            <person name="Luyten I."/>
            <person name="Amselem J."/>
            <person name="Wittenberg A.H.J."/>
            <person name="Zhou S."/>
            <person name="de Queiroz M.V."/>
            <person name="Robin G.P."/>
            <person name="Auger A."/>
            <person name="Hainaut M."/>
            <person name="Henrissat B."/>
            <person name="Kim K.-T."/>
            <person name="Lee Y.-H."/>
            <person name="Lespinet O."/>
            <person name="Schwartz D.C."/>
            <person name="Thon M.R."/>
            <person name="O'Connell R.J."/>
        </authorList>
    </citation>
    <scope>NUCLEOTIDE SEQUENCE [LARGE SCALE GENOMIC DNA]</scope>
    <source>
        <strain evidence="3">IMI 349063</strain>
    </source>
</reference>
<evidence type="ECO:0000313" key="2">
    <source>
        <dbReference type="EMBL" id="OBR08896.1"/>
    </source>
</evidence>
<organism evidence="2 3">
    <name type="scientific">Colletotrichum higginsianum (strain IMI 349063)</name>
    <name type="common">Crucifer anthracnose fungus</name>
    <dbReference type="NCBI Taxonomy" id="759273"/>
    <lineage>
        <taxon>Eukaryota</taxon>
        <taxon>Fungi</taxon>
        <taxon>Dikarya</taxon>
        <taxon>Ascomycota</taxon>
        <taxon>Pezizomycotina</taxon>
        <taxon>Sordariomycetes</taxon>
        <taxon>Hypocreomycetidae</taxon>
        <taxon>Glomerellales</taxon>
        <taxon>Glomerellaceae</taxon>
        <taxon>Colletotrichum</taxon>
        <taxon>Colletotrichum destructivum species complex</taxon>
    </lineage>
</organism>
<dbReference type="AlphaFoldDB" id="A0A1B7YA13"/>
<dbReference type="RefSeq" id="XP_018157414.1">
    <property type="nucleotide sequence ID" value="XM_018302636.1"/>
</dbReference>
<dbReference type="Proteomes" id="UP000092177">
    <property type="component" value="Chromosome 5"/>
</dbReference>
<dbReference type="EMBL" id="LTAN01000005">
    <property type="protein sequence ID" value="OBR08896.1"/>
    <property type="molecule type" value="Genomic_DNA"/>
</dbReference>
<protein>
    <submittedName>
        <fullName evidence="2">Uncharacterized protein</fullName>
    </submittedName>
</protein>
<comment type="caution">
    <text evidence="2">The sequence shown here is derived from an EMBL/GenBank/DDBJ whole genome shotgun (WGS) entry which is preliminary data.</text>
</comment>
<evidence type="ECO:0000313" key="3">
    <source>
        <dbReference type="Proteomes" id="UP000092177"/>
    </source>
</evidence>
<accession>A0A1B7YA13</accession>